<evidence type="ECO:0000256" key="1">
    <source>
        <dbReference type="ARBA" id="ARBA00004141"/>
    </source>
</evidence>
<proteinExistence type="predicted"/>
<keyword evidence="9" id="KW-1185">Reference proteome</keyword>
<name>A0A9X2YPT1_9MYCO</name>
<comment type="caution">
    <text evidence="8">The sequence shown here is derived from an EMBL/GenBank/DDBJ whole genome shotgun (WGS) entry which is preliminary data.</text>
</comment>
<keyword evidence="2 6" id="KW-0812">Transmembrane</keyword>
<dbReference type="RefSeq" id="WP_264013845.1">
    <property type="nucleotide sequence ID" value="NZ_JACKSJ010000145.1"/>
</dbReference>
<reference evidence="8" key="1">
    <citation type="submission" date="2020-07" db="EMBL/GenBank/DDBJ databases">
        <authorList>
            <person name="Pettersson B.M.F."/>
            <person name="Behra P.R.K."/>
            <person name="Ramesh M."/>
            <person name="Das S."/>
            <person name="Dasgupta S."/>
            <person name="Kirsebom L.A."/>
        </authorList>
    </citation>
    <scope>NUCLEOTIDE SEQUENCE</scope>
    <source>
        <strain evidence="8">DSM 44615</strain>
    </source>
</reference>
<accession>A0A9X2YPT1</accession>
<dbReference type="PROSITE" id="PS51012">
    <property type="entry name" value="ABC_TM2"/>
    <property type="match status" value="1"/>
</dbReference>
<reference evidence="8" key="2">
    <citation type="journal article" date="2022" name="BMC Genomics">
        <title>Comparative genome analysis of mycobacteria focusing on tRNA and non-coding RNA.</title>
        <authorList>
            <person name="Behra P.R.K."/>
            <person name="Pettersson B.M.F."/>
            <person name="Ramesh M."/>
            <person name="Das S."/>
            <person name="Dasgupta S."/>
            <person name="Kirsebom L.A."/>
        </authorList>
    </citation>
    <scope>NUCLEOTIDE SEQUENCE</scope>
    <source>
        <strain evidence="8">DSM 44615</strain>
    </source>
</reference>
<feature type="transmembrane region" description="Helical" evidence="6">
    <location>
        <begin position="21"/>
        <end position="43"/>
    </location>
</feature>
<dbReference type="InterPro" id="IPR013525">
    <property type="entry name" value="ABC2_TM"/>
</dbReference>
<keyword evidence="5" id="KW-0046">Antibiotic resistance</keyword>
<dbReference type="PANTHER" id="PTHR43027:SF1">
    <property type="entry name" value="DOXORUBICIN RESISTANCE ABC TRANSPORTER PERMEASE PROTEIN DRRC-RELATED"/>
    <property type="match status" value="1"/>
</dbReference>
<dbReference type="Proteomes" id="UP001140293">
    <property type="component" value="Unassembled WGS sequence"/>
</dbReference>
<evidence type="ECO:0000256" key="2">
    <source>
        <dbReference type="ARBA" id="ARBA00022692"/>
    </source>
</evidence>
<dbReference type="InterPro" id="IPR047817">
    <property type="entry name" value="ABC2_TM_bact-type"/>
</dbReference>
<organism evidence="8 9">
    <name type="scientific">[Mycobacterium] manitobense</name>
    <dbReference type="NCBI Taxonomy" id="190147"/>
    <lineage>
        <taxon>Bacteria</taxon>
        <taxon>Bacillati</taxon>
        <taxon>Actinomycetota</taxon>
        <taxon>Actinomycetes</taxon>
        <taxon>Mycobacteriales</taxon>
        <taxon>Mycobacteriaceae</taxon>
        <taxon>Mycolicibacterium</taxon>
    </lineage>
</organism>
<dbReference type="GO" id="GO:0046677">
    <property type="term" value="P:response to antibiotic"/>
    <property type="evidence" value="ECO:0007669"/>
    <property type="project" value="UniProtKB-KW"/>
</dbReference>
<dbReference type="PIRSF" id="PIRSF006648">
    <property type="entry name" value="DrrB"/>
    <property type="match status" value="1"/>
</dbReference>
<evidence type="ECO:0000313" key="9">
    <source>
        <dbReference type="Proteomes" id="UP001140293"/>
    </source>
</evidence>
<feature type="transmembrane region" description="Helical" evidence="6">
    <location>
        <begin position="49"/>
        <end position="68"/>
    </location>
</feature>
<dbReference type="GO" id="GO:0043190">
    <property type="term" value="C:ATP-binding cassette (ABC) transporter complex"/>
    <property type="evidence" value="ECO:0007669"/>
    <property type="project" value="InterPro"/>
</dbReference>
<evidence type="ECO:0000256" key="5">
    <source>
        <dbReference type="ARBA" id="ARBA00023251"/>
    </source>
</evidence>
<feature type="transmembrane region" description="Helical" evidence="6">
    <location>
        <begin position="166"/>
        <end position="184"/>
    </location>
</feature>
<evidence type="ECO:0000256" key="3">
    <source>
        <dbReference type="ARBA" id="ARBA00022989"/>
    </source>
</evidence>
<comment type="subcellular location">
    <subcellularLocation>
        <location evidence="1">Membrane</location>
        <topology evidence="1">Multi-pass membrane protein</topology>
    </subcellularLocation>
</comment>
<dbReference type="InterPro" id="IPR000412">
    <property type="entry name" value="ABC_2_transport"/>
</dbReference>
<dbReference type="InterPro" id="IPR052902">
    <property type="entry name" value="ABC-2_transporter"/>
</dbReference>
<dbReference type="PANTHER" id="PTHR43027">
    <property type="entry name" value="DOXORUBICIN RESISTANCE ABC TRANSPORTER PERMEASE PROTEIN DRRC-RELATED"/>
    <property type="match status" value="1"/>
</dbReference>
<dbReference type="GO" id="GO:0140359">
    <property type="term" value="F:ABC-type transporter activity"/>
    <property type="evidence" value="ECO:0007669"/>
    <property type="project" value="InterPro"/>
</dbReference>
<feature type="transmembrane region" description="Helical" evidence="6">
    <location>
        <begin position="104"/>
        <end position="127"/>
    </location>
</feature>
<feature type="domain" description="ABC transmembrane type-2" evidence="7">
    <location>
        <begin position="19"/>
        <end position="245"/>
    </location>
</feature>
<protein>
    <submittedName>
        <fullName evidence="8">ABC transporter permease</fullName>
    </submittedName>
</protein>
<evidence type="ECO:0000256" key="4">
    <source>
        <dbReference type="ARBA" id="ARBA00023136"/>
    </source>
</evidence>
<gene>
    <name evidence="8" type="ORF">H7I41_17270</name>
</gene>
<sequence length="246" mass="25658">MTAIAALTERTVQVAVRDFDLALGVLAPVVTLLGLNVALQHVIDTGDMSYATYVLPAVILQAMLLGAVTTADRAAWEQASGFSTRLRTQPITVLAPMIARMNYCMIRGVLALAAAMATAFALGFRFTGGPGPAVAFLLCPLVLTLALSLGADAAGTWMRRPGAGQLLLVPQLVLVLVSTGLAPAESFPGWVRPFVVHQPVSQITDTMRGLAGGDVGTGGLALTAAWCLGLLVTLGAIAVRMQRRPR</sequence>
<dbReference type="Pfam" id="PF12698">
    <property type="entry name" value="ABC2_membrane_3"/>
    <property type="match status" value="1"/>
</dbReference>
<evidence type="ECO:0000259" key="7">
    <source>
        <dbReference type="PROSITE" id="PS51012"/>
    </source>
</evidence>
<feature type="transmembrane region" description="Helical" evidence="6">
    <location>
        <begin position="220"/>
        <end position="239"/>
    </location>
</feature>
<dbReference type="AlphaFoldDB" id="A0A9X2YPT1"/>
<keyword evidence="4 6" id="KW-0472">Membrane</keyword>
<evidence type="ECO:0000313" key="8">
    <source>
        <dbReference type="EMBL" id="MCV7171669.1"/>
    </source>
</evidence>
<keyword evidence="3 6" id="KW-1133">Transmembrane helix</keyword>
<feature type="transmembrane region" description="Helical" evidence="6">
    <location>
        <begin position="133"/>
        <end position="154"/>
    </location>
</feature>
<dbReference type="EMBL" id="JACKSJ010000145">
    <property type="protein sequence ID" value="MCV7171669.1"/>
    <property type="molecule type" value="Genomic_DNA"/>
</dbReference>
<evidence type="ECO:0000256" key="6">
    <source>
        <dbReference type="SAM" id="Phobius"/>
    </source>
</evidence>